<organism evidence="1">
    <name type="scientific">Cladocopium goreaui</name>
    <dbReference type="NCBI Taxonomy" id="2562237"/>
    <lineage>
        <taxon>Eukaryota</taxon>
        <taxon>Sar</taxon>
        <taxon>Alveolata</taxon>
        <taxon>Dinophyceae</taxon>
        <taxon>Suessiales</taxon>
        <taxon>Symbiodiniaceae</taxon>
        <taxon>Cladocopium</taxon>
    </lineage>
</organism>
<keyword evidence="4" id="KW-1185">Reference proteome</keyword>
<evidence type="ECO:0000313" key="1">
    <source>
        <dbReference type="EMBL" id="CAI3994619.1"/>
    </source>
</evidence>
<dbReference type="AlphaFoldDB" id="A0A9P1CLY2"/>
<dbReference type="EMBL" id="CAMXCT030001976">
    <property type="protein sequence ID" value="CAL4781931.1"/>
    <property type="molecule type" value="Genomic_DNA"/>
</dbReference>
<comment type="caution">
    <text evidence="1">The sequence shown here is derived from an EMBL/GenBank/DDBJ whole genome shotgun (WGS) entry which is preliminary data.</text>
</comment>
<dbReference type="Proteomes" id="UP001152797">
    <property type="component" value="Unassembled WGS sequence"/>
</dbReference>
<name>A0A9P1CLY2_9DINO</name>
<protein>
    <submittedName>
        <fullName evidence="3">Palmitoyltransferase DHHC domain-containing protein</fullName>
    </submittedName>
</protein>
<evidence type="ECO:0000313" key="4">
    <source>
        <dbReference type="Proteomes" id="UP001152797"/>
    </source>
</evidence>
<gene>
    <name evidence="1" type="ORF">C1SCF055_LOCUS21254</name>
</gene>
<dbReference type="EMBL" id="CAMXCT020001976">
    <property type="protein sequence ID" value="CAL1147994.1"/>
    <property type="molecule type" value="Genomic_DNA"/>
</dbReference>
<reference evidence="1" key="1">
    <citation type="submission" date="2022-10" db="EMBL/GenBank/DDBJ databases">
        <authorList>
            <person name="Chen Y."/>
            <person name="Dougan E. K."/>
            <person name="Chan C."/>
            <person name="Rhodes N."/>
            <person name="Thang M."/>
        </authorList>
    </citation>
    <scope>NUCLEOTIDE SEQUENCE</scope>
</reference>
<evidence type="ECO:0000313" key="2">
    <source>
        <dbReference type="EMBL" id="CAL1147994.1"/>
    </source>
</evidence>
<dbReference type="EMBL" id="CAMXCT010001976">
    <property type="protein sequence ID" value="CAI3994619.1"/>
    <property type="molecule type" value="Genomic_DNA"/>
</dbReference>
<evidence type="ECO:0000313" key="3">
    <source>
        <dbReference type="EMBL" id="CAL4781931.1"/>
    </source>
</evidence>
<reference evidence="2" key="2">
    <citation type="submission" date="2024-04" db="EMBL/GenBank/DDBJ databases">
        <authorList>
            <person name="Chen Y."/>
            <person name="Shah S."/>
            <person name="Dougan E. K."/>
            <person name="Thang M."/>
            <person name="Chan C."/>
        </authorList>
    </citation>
    <scope>NUCLEOTIDE SEQUENCE [LARGE SCALE GENOMIC DNA]</scope>
</reference>
<proteinExistence type="predicted"/>
<accession>A0A9P1CLY2</accession>
<sequence length="137" mass="15705">MSYLAPTTPSELGVAWRVHVERHKDELFEWVRAKLGSELRVVLIANRSDSKDRERLEQIRPTGASQVKVALLQTRLSRLRIQQVMESRGNAERWRPAICDWLVASRLLFGEESVSLRLCDTLEAGLTGESRAKRCFD</sequence>